<dbReference type="SUPFAM" id="SSF47413">
    <property type="entry name" value="lambda repressor-like DNA-binding domains"/>
    <property type="match status" value="1"/>
</dbReference>
<dbReference type="Gene3D" id="1.10.260.40">
    <property type="entry name" value="lambda repressor-like DNA-binding domains"/>
    <property type="match status" value="1"/>
</dbReference>
<accession>A0A2W2ECI6</accession>
<evidence type="ECO:0000259" key="1">
    <source>
        <dbReference type="PROSITE" id="PS50943"/>
    </source>
</evidence>
<dbReference type="Pfam" id="PF13443">
    <property type="entry name" value="HTH_26"/>
    <property type="match status" value="1"/>
</dbReference>
<dbReference type="EMBL" id="POTY01000235">
    <property type="protein sequence ID" value="PZG11300.1"/>
    <property type="molecule type" value="Genomic_DNA"/>
</dbReference>
<reference evidence="2 3" key="1">
    <citation type="submission" date="2018-01" db="EMBL/GenBank/DDBJ databases">
        <title>Draft genome sequence of Jishengella sp. NA12.</title>
        <authorList>
            <person name="Sahin N."/>
            <person name="Ay H."/>
            <person name="Saygin H."/>
        </authorList>
    </citation>
    <scope>NUCLEOTIDE SEQUENCE [LARGE SCALE GENOMIC DNA]</scope>
    <source>
        <strain evidence="2 3">NA12</strain>
    </source>
</reference>
<dbReference type="GO" id="GO:0003677">
    <property type="term" value="F:DNA binding"/>
    <property type="evidence" value="ECO:0007669"/>
    <property type="project" value="InterPro"/>
</dbReference>
<sequence>MQCHSHHMANADTGTVTSLSDLVAEEIRVLLTRRRMSQRQLAQAMGVSHAWLNYRLTGVKTIDLDDLQRIADVLGVQVSALLAPALRPNERSG</sequence>
<keyword evidence="3" id="KW-1185">Reference proteome</keyword>
<dbReference type="Proteomes" id="UP000248924">
    <property type="component" value="Unassembled WGS sequence"/>
</dbReference>
<dbReference type="SMART" id="SM00530">
    <property type="entry name" value="HTH_XRE"/>
    <property type="match status" value="1"/>
</dbReference>
<gene>
    <name evidence="2" type="ORF">C1I95_27400</name>
</gene>
<evidence type="ECO:0000313" key="2">
    <source>
        <dbReference type="EMBL" id="PZG11300.1"/>
    </source>
</evidence>
<dbReference type="InterPro" id="IPR010982">
    <property type="entry name" value="Lambda_DNA-bd_dom_sf"/>
</dbReference>
<protein>
    <recommendedName>
        <fullName evidence="1">HTH cro/C1-type domain-containing protein</fullName>
    </recommendedName>
</protein>
<dbReference type="PROSITE" id="PS50943">
    <property type="entry name" value="HTH_CROC1"/>
    <property type="match status" value="1"/>
</dbReference>
<organism evidence="2 3">
    <name type="scientific">Micromonospora craterilacus</name>
    <dbReference type="NCBI Taxonomy" id="1655439"/>
    <lineage>
        <taxon>Bacteria</taxon>
        <taxon>Bacillati</taxon>
        <taxon>Actinomycetota</taxon>
        <taxon>Actinomycetes</taxon>
        <taxon>Micromonosporales</taxon>
        <taxon>Micromonosporaceae</taxon>
        <taxon>Micromonospora</taxon>
    </lineage>
</organism>
<comment type="caution">
    <text evidence="2">The sequence shown here is derived from an EMBL/GenBank/DDBJ whole genome shotgun (WGS) entry which is preliminary data.</text>
</comment>
<feature type="domain" description="HTH cro/C1-type" evidence="1">
    <location>
        <begin position="27"/>
        <end position="81"/>
    </location>
</feature>
<dbReference type="InterPro" id="IPR001387">
    <property type="entry name" value="Cro/C1-type_HTH"/>
</dbReference>
<dbReference type="AlphaFoldDB" id="A0A2W2ECI6"/>
<proteinExistence type="predicted"/>
<name>A0A2W2ECI6_9ACTN</name>
<evidence type="ECO:0000313" key="3">
    <source>
        <dbReference type="Proteomes" id="UP000248924"/>
    </source>
</evidence>
<dbReference type="CDD" id="cd00093">
    <property type="entry name" value="HTH_XRE"/>
    <property type="match status" value="1"/>
</dbReference>